<reference evidence="1" key="1">
    <citation type="journal article" date="2023" name="Mol. Phylogenet. Evol.">
        <title>Genome-scale phylogeny and comparative genomics of the fungal order Sordariales.</title>
        <authorList>
            <person name="Hensen N."/>
            <person name="Bonometti L."/>
            <person name="Westerberg I."/>
            <person name="Brannstrom I.O."/>
            <person name="Guillou S."/>
            <person name="Cros-Aarteil S."/>
            <person name="Calhoun S."/>
            <person name="Haridas S."/>
            <person name="Kuo A."/>
            <person name="Mondo S."/>
            <person name="Pangilinan J."/>
            <person name="Riley R."/>
            <person name="LaButti K."/>
            <person name="Andreopoulos B."/>
            <person name="Lipzen A."/>
            <person name="Chen C."/>
            <person name="Yan M."/>
            <person name="Daum C."/>
            <person name="Ng V."/>
            <person name="Clum A."/>
            <person name="Steindorff A."/>
            <person name="Ohm R.A."/>
            <person name="Martin F."/>
            <person name="Silar P."/>
            <person name="Natvig D.O."/>
            <person name="Lalanne C."/>
            <person name="Gautier V."/>
            <person name="Ament-Velasquez S.L."/>
            <person name="Kruys A."/>
            <person name="Hutchinson M.I."/>
            <person name="Powell A.J."/>
            <person name="Barry K."/>
            <person name="Miller A.N."/>
            <person name="Grigoriev I.V."/>
            <person name="Debuchy R."/>
            <person name="Gladieux P."/>
            <person name="Hiltunen Thoren M."/>
            <person name="Johannesson H."/>
        </authorList>
    </citation>
    <scope>NUCLEOTIDE SEQUENCE</scope>
    <source>
        <strain evidence="1">PSN243</strain>
    </source>
</reference>
<dbReference type="Proteomes" id="UP001321760">
    <property type="component" value="Unassembled WGS sequence"/>
</dbReference>
<sequence>MCAITHYRQKYCKHRWGIITEPCAFGMGFDSCPMIFNREYVLPKPDVFVTRTLPCPKCDLHGFYDRNQIRMVPRVRTVLKIGSGPGREDRGVEIPLCCVVM</sequence>
<proteinExistence type="predicted"/>
<gene>
    <name evidence="1" type="ORF">QBC34DRAFT_378342</name>
</gene>
<evidence type="ECO:0000313" key="1">
    <source>
        <dbReference type="EMBL" id="KAK4451485.1"/>
    </source>
</evidence>
<organism evidence="1 2">
    <name type="scientific">Podospora aff. communis PSN243</name>
    <dbReference type="NCBI Taxonomy" id="3040156"/>
    <lineage>
        <taxon>Eukaryota</taxon>
        <taxon>Fungi</taxon>
        <taxon>Dikarya</taxon>
        <taxon>Ascomycota</taxon>
        <taxon>Pezizomycotina</taxon>
        <taxon>Sordariomycetes</taxon>
        <taxon>Sordariomycetidae</taxon>
        <taxon>Sordariales</taxon>
        <taxon>Podosporaceae</taxon>
        <taxon>Podospora</taxon>
    </lineage>
</organism>
<dbReference type="EMBL" id="MU865928">
    <property type="protein sequence ID" value="KAK4451485.1"/>
    <property type="molecule type" value="Genomic_DNA"/>
</dbReference>
<reference evidence="1" key="2">
    <citation type="submission" date="2023-05" db="EMBL/GenBank/DDBJ databases">
        <authorList>
            <consortium name="Lawrence Berkeley National Laboratory"/>
            <person name="Steindorff A."/>
            <person name="Hensen N."/>
            <person name="Bonometti L."/>
            <person name="Westerberg I."/>
            <person name="Brannstrom I.O."/>
            <person name="Guillou S."/>
            <person name="Cros-Aarteil S."/>
            <person name="Calhoun S."/>
            <person name="Haridas S."/>
            <person name="Kuo A."/>
            <person name="Mondo S."/>
            <person name="Pangilinan J."/>
            <person name="Riley R."/>
            <person name="Labutti K."/>
            <person name="Andreopoulos B."/>
            <person name="Lipzen A."/>
            <person name="Chen C."/>
            <person name="Yanf M."/>
            <person name="Daum C."/>
            <person name="Ng V."/>
            <person name="Clum A."/>
            <person name="Ohm R."/>
            <person name="Martin F."/>
            <person name="Silar P."/>
            <person name="Natvig D."/>
            <person name="Lalanne C."/>
            <person name="Gautier V."/>
            <person name="Ament-Velasquez S.L."/>
            <person name="Kruys A."/>
            <person name="Hutchinson M.I."/>
            <person name="Powell A.J."/>
            <person name="Barry K."/>
            <person name="Miller A.N."/>
            <person name="Grigoriev I.V."/>
            <person name="Debuchy R."/>
            <person name="Gladieux P."/>
            <person name="Thoren M.H."/>
            <person name="Johannesson H."/>
        </authorList>
    </citation>
    <scope>NUCLEOTIDE SEQUENCE</scope>
    <source>
        <strain evidence="1">PSN243</strain>
    </source>
</reference>
<accession>A0AAV9GUQ5</accession>
<evidence type="ECO:0000313" key="2">
    <source>
        <dbReference type="Proteomes" id="UP001321760"/>
    </source>
</evidence>
<dbReference type="AlphaFoldDB" id="A0AAV9GUQ5"/>
<keyword evidence="2" id="KW-1185">Reference proteome</keyword>
<comment type="caution">
    <text evidence="1">The sequence shown here is derived from an EMBL/GenBank/DDBJ whole genome shotgun (WGS) entry which is preliminary data.</text>
</comment>
<name>A0AAV9GUQ5_9PEZI</name>
<protein>
    <submittedName>
        <fullName evidence="1">Uncharacterized protein</fullName>
    </submittedName>
</protein>